<feature type="region of interest" description="Disordered" evidence="1">
    <location>
        <begin position="1"/>
        <end position="248"/>
    </location>
</feature>
<accession>A0A6J4H7B3</accession>
<sequence>ERTSSPPRRPHLPGPGPAPGRRPARPPLRRRAGRRAARRPRRPPRRPLRRPGPPRRRLLDRHRAQHGGHQAGGPAAVRAAQLAGRAGARQLGPVHRPGPQRDRRRPGAGPGHRARADPARPHPARAAARRRQRRHPGRGAAGRDRRGPAGRPGRPGHRRRWRRWRHRGRGAGRAPAVLRGVAQAARAHPARSAAAGPQLHRHRARPAGPAARREHARYCAGRRRHHPGPLGGAGPGGAGRDPPRPDRL</sequence>
<feature type="compositionally biased region" description="Gly residues" evidence="1">
    <location>
        <begin position="229"/>
        <end position="239"/>
    </location>
</feature>
<feature type="compositionally biased region" description="Low complexity" evidence="1">
    <location>
        <begin position="172"/>
        <end position="195"/>
    </location>
</feature>
<keyword evidence="2" id="KW-0645">Protease</keyword>
<keyword evidence="2" id="KW-0378">Hydrolase</keyword>
<dbReference type="GO" id="GO:0005524">
    <property type="term" value="F:ATP binding"/>
    <property type="evidence" value="ECO:0007669"/>
    <property type="project" value="UniProtKB-KW"/>
</dbReference>
<feature type="non-terminal residue" evidence="2">
    <location>
        <position position="248"/>
    </location>
</feature>
<feature type="compositionally biased region" description="Basic residues" evidence="1">
    <location>
        <begin position="22"/>
        <end position="66"/>
    </location>
</feature>
<organism evidence="2">
    <name type="scientific">uncultured Mycobacteriales bacterium</name>
    <dbReference type="NCBI Taxonomy" id="581187"/>
    <lineage>
        <taxon>Bacteria</taxon>
        <taxon>Bacillati</taxon>
        <taxon>Actinomycetota</taxon>
        <taxon>Actinomycetes</taxon>
        <taxon>Mycobacteriales</taxon>
        <taxon>environmental samples</taxon>
    </lineage>
</organism>
<evidence type="ECO:0000313" key="2">
    <source>
        <dbReference type="EMBL" id="CAA9215794.1"/>
    </source>
</evidence>
<feature type="compositionally biased region" description="Basic residues" evidence="1">
    <location>
        <begin position="127"/>
        <end position="137"/>
    </location>
</feature>
<feature type="compositionally biased region" description="Basic residues" evidence="1">
    <location>
        <begin position="154"/>
        <end position="170"/>
    </location>
</feature>
<evidence type="ECO:0000256" key="1">
    <source>
        <dbReference type="SAM" id="MobiDB-lite"/>
    </source>
</evidence>
<name>A0A6J4H7B3_9ACTN</name>
<dbReference type="GO" id="GO:0008233">
    <property type="term" value="F:peptidase activity"/>
    <property type="evidence" value="ECO:0007669"/>
    <property type="project" value="UniProtKB-KW"/>
</dbReference>
<keyword evidence="2" id="KW-0067">ATP-binding</keyword>
<feature type="non-terminal residue" evidence="2">
    <location>
        <position position="1"/>
    </location>
</feature>
<gene>
    <name evidence="2" type="ORF">AVDCRST_MAG41-211</name>
</gene>
<dbReference type="EMBL" id="CADCTP010000020">
    <property type="protein sequence ID" value="CAA9215794.1"/>
    <property type="molecule type" value="Genomic_DNA"/>
</dbReference>
<protein>
    <submittedName>
        <fullName evidence="2">ATP-dependent Clp protease, ATP-binding subunit ClpC</fullName>
    </submittedName>
</protein>
<reference evidence="2" key="1">
    <citation type="submission" date="2020-02" db="EMBL/GenBank/DDBJ databases">
        <authorList>
            <person name="Meier V. D."/>
        </authorList>
    </citation>
    <scope>NUCLEOTIDE SEQUENCE</scope>
    <source>
        <strain evidence="2">AVDCRST_MAG41</strain>
    </source>
</reference>
<dbReference type="AlphaFoldDB" id="A0A6J4H7B3"/>
<keyword evidence="2" id="KW-0547">Nucleotide-binding</keyword>
<dbReference type="GO" id="GO:0006508">
    <property type="term" value="P:proteolysis"/>
    <property type="evidence" value="ECO:0007669"/>
    <property type="project" value="UniProtKB-KW"/>
</dbReference>
<feature type="compositionally biased region" description="Low complexity" evidence="1">
    <location>
        <begin position="72"/>
        <end position="97"/>
    </location>
</feature>
<proteinExistence type="predicted"/>